<protein>
    <submittedName>
        <fullName evidence="2">PQQ-like beta-propeller repeat protein</fullName>
    </submittedName>
</protein>
<evidence type="ECO:0000259" key="1">
    <source>
        <dbReference type="Pfam" id="PF13360"/>
    </source>
</evidence>
<dbReference type="EMBL" id="CP089286">
    <property type="protein sequence ID" value="UTO55483.1"/>
    <property type="molecule type" value="Genomic_DNA"/>
</dbReference>
<proteinExistence type="predicted"/>
<sequence>MNDVLCADINKADLLLQPKKDVLINKHAEYLNSGVDFSKIKTFLLDGKQVASSIIIDNGIIILNDSGELYYINDQNPKDILWHLSLTNAPKIYSGGLAYSFNKLLYTKGVILCIVDNVLYGIDVSHSNIIWKQVLRNIVDGNPVIINDGKNVAVLTADNYLFVFNINDGKLLWSYQGVSSDIKKMSSLSPAFNVKNNILTLLLPNGNVVALNSYNGSKIWDLVLSKNNLSIVDSISITPVTSEDELLIVNHDQDLVDINVLSGQINWVEKLNVKVVSPIINENVFIITNDDVLIAFNIKNKAIMWKCNLLNKIQKNIGITKRNKWFPPILASDSIWVLNDNGFLLKINSISGVIEKINNVPRSSYHMPMIDNLSMYFITKEQKLAVIS</sequence>
<dbReference type="Proteomes" id="UP001059985">
    <property type="component" value="Chromosome"/>
</dbReference>
<name>A0A9Q9BYL7_9RICK</name>
<dbReference type="SMART" id="SM00564">
    <property type="entry name" value="PQQ"/>
    <property type="match status" value="2"/>
</dbReference>
<dbReference type="Pfam" id="PF13360">
    <property type="entry name" value="PQQ_2"/>
    <property type="match status" value="1"/>
</dbReference>
<keyword evidence="5" id="KW-1185">Reference proteome</keyword>
<dbReference type="InterPro" id="IPR018391">
    <property type="entry name" value="PQQ_b-propeller_rpt"/>
</dbReference>
<reference evidence="2" key="1">
    <citation type="journal article" date="2022" name="Microorganisms">
        <title>Assembly and Comparison of Ca. Neoehrlichia mikurensis Genomes.</title>
        <authorList>
            <person name="Azagi T."/>
            <person name="Dirks R.P."/>
            <person name="Yebra-Pimentel E.S."/>
            <person name="Schaap P.J."/>
            <person name="Koehorst J.J."/>
            <person name="Esser H.J."/>
            <person name="Sprong H."/>
        </authorList>
    </citation>
    <scope>NUCLEOTIDE SEQUENCE</scope>
    <source>
        <strain evidence="3">18-2804</strain>
        <strain evidence="2">18-2837</strain>
    </source>
</reference>
<evidence type="ECO:0000313" key="2">
    <source>
        <dbReference type="EMBL" id="UTO55483.1"/>
    </source>
</evidence>
<dbReference type="InterPro" id="IPR002372">
    <property type="entry name" value="PQQ_rpt_dom"/>
</dbReference>
<evidence type="ECO:0000313" key="5">
    <source>
        <dbReference type="Proteomes" id="UP001059985"/>
    </source>
</evidence>
<feature type="domain" description="Pyrrolo-quinoline quinone repeat" evidence="1">
    <location>
        <begin position="80"/>
        <end position="306"/>
    </location>
</feature>
<evidence type="ECO:0000313" key="4">
    <source>
        <dbReference type="Proteomes" id="UP001059822"/>
    </source>
</evidence>
<dbReference type="AlphaFoldDB" id="A0A9Q9BYL7"/>
<dbReference type="EMBL" id="CP089285">
    <property type="protein sequence ID" value="UTO56403.1"/>
    <property type="molecule type" value="Genomic_DNA"/>
</dbReference>
<dbReference type="PANTHER" id="PTHR34512:SF30">
    <property type="entry name" value="OUTER MEMBRANE PROTEIN ASSEMBLY FACTOR BAMB"/>
    <property type="match status" value="1"/>
</dbReference>
<accession>A0A9Q9BYL7</accession>
<organism evidence="2 4">
    <name type="scientific">Neoehrlichia mikurensis</name>
    <dbReference type="NCBI Taxonomy" id="89586"/>
    <lineage>
        <taxon>Bacteria</taxon>
        <taxon>Pseudomonadati</taxon>
        <taxon>Pseudomonadota</taxon>
        <taxon>Alphaproteobacteria</taxon>
        <taxon>Rickettsiales</taxon>
        <taxon>Anaplasmataceae</taxon>
        <taxon>Candidatus Neoehrlichia</taxon>
    </lineage>
</organism>
<gene>
    <name evidence="3" type="ORF">LUA81_00025</name>
    <name evidence="2" type="ORF">LUA82_00025</name>
</gene>
<dbReference type="PANTHER" id="PTHR34512">
    <property type="entry name" value="CELL SURFACE PROTEIN"/>
    <property type="match status" value="1"/>
</dbReference>
<dbReference type="RefSeq" id="WP_218193983.1">
    <property type="nucleotide sequence ID" value="NZ_CP054597.1"/>
</dbReference>
<evidence type="ECO:0000313" key="3">
    <source>
        <dbReference type="EMBL" id="UTO56403.1"/>
    </source>
</evidence>
<dbReference type="Proteomes" id="UP001059822">
    <property type="component" value="Chromosome"/>
</dbReference>